<name>A0A917T4N4_9ACTN</name>
<evidence type="ECO:0000313" key="2">
    <source>
        <dbReference type="Proteomes" id="UP000642070"/>
    </source>
</evidence>
<reference evidence="1" key="1">
    <citation type="journal article" date="2014" name="Int. J. Syst. Evol. Microbiol.">
        <title>Complete genome sequence of Corynebacterium casei LMG S-19264T (=DSM 44701T), isolated from a smear-ripened cheese.</title>
        <authorList>
            <consortium name="US DOE Joint Genome Institute (JGI-PGF)"/>
            <person name="Walter F."/>
            <person name="Albersmeier A."/>
            <person name="Kalinowski J."/>
            <person name="Ruckert C."/>
        </authorList>
    </citation>
    <scope>NUCLEOTIDE SEQUENCE</scope>
    <source>
        <strain evidence="1">JCM 19831</strain>
    </source>
</reference>
<evidence type="ECO:0000313" key="1">
    <source>
        <dbReference type="EMBL" id="GGM09219.1"/>
    </source>
</evidence>
<organism evidence="1 2">
    <name type="scientific">Dactylosporangium sucinum</name>
    <dbReference type="NCBI Taxonomy" id="1424081"/>
    <lineage>
        <taxon>Bacteria</taxon>
        <taxon>Bacillati</taxon>
        <taxon>Actinomycetota</taxon>
        <taxon>Actinomycetes</taxon>
        <taxon>Micromonosporales</taxon>
        <taxon>Micromonosporaceae</taxon>
        <taxon>Dactylosporangium</taxon>
    </lineage>
</organism>
<comment type="caution">
    <text evidence="1">The sequence shown here is derived from an EMBL/GenBank/DDBJ whole genome shotgun (WGS) entry which is preliminary data.</text>
</comment>
<dbReference type="EMBL" id="BMPI01000003">
    <property type="protein sequence ID" value="GGM09219.1"/>
    <property type="molecule type" value="Genomic_DNA"/>
</dbReference>
<proteinExistence type="predicted"/>
<dbReference type="RefSeq" id="WP_190248288.1">
    <property type="nucleotide sequence ID" value="NZ_BMPI01000003.1"/>
</dbReference>
<accession>A0A917T4N4</accession>
<reference evidence="1" key="2">
    <citation type="submission" date="2020-09" db="EMBL/GenBank/DDBJ databases">
        <authorList>
            <person name="Sun Q."/>
            <person name="Ohkuma M."/>
        </authorList>
    </citation>
    <scope>NUCLEOTIDE SEQUENCE</scope>
    <source>
        <strain evidence="1">JCM 19831</strain>
    </source>
</reference>
<protein>
    <submittedName>
        <fullName evidence="1">Uncharacterized protein</fullName>
    </submittedName>
</protein>
<dbReference type="AlphaFoldDB" id="A0A917T4N4"/>
<keyword evidence="2" id="KW-1185">Reference proteome</keyword>
<dbReference type="Proteomes" id="UP000642070">
    <property type="component" value="Unassembled WGS sequence"/>
</dbReference>
<sequence>MTSRAWPAAVLLVGLGAGAGVSRTVRDGDDLLAIDRYSVSGLSLGGLKVSGFWKLDACRDAAAWVPLGGRRLLRYGGRSCGGDVPEDPGPLLAVVELKG</sequence>
<gene>
    <name evidence="1" type="ORF">GCM10007977_007940</name>
</gene>